<keyword evidence="3" id="KW-0560">Oxidoreductase</keyword>
<accession>A0A811PW48</accession>
<evidence type="ECO:0000256" key="1">
    <source>
        <dbReference type="ARBA" id="ARBA00006484"/>
    </source>
</evidence>
<dbReference type="EMBL" id="CAJGYO010000008">
    <property type="protein sequence ID" value="CAD6250115.1"/>
    <property type="molecule type" value="Genomic_DNA"/>
</dbReference>
<dbReference type="Proteomes" id="UP000604825">
    <property type="component" value="Unassembled WGS sequence"/>
</dbReference>
<dbReference type="Gene3D" id="3.40.50.720">
    <property type="entry name" value="NAD(P)-binding Rossmann-like Domain"/>
    <property type="match status" value="1"/>
</dbReference>
<feature type="region of interest" description="Disordered" evidence="5">
    <location>
        <begin position="146"/>
        <end position="168"/>
    </location>
</feature>
<dbReference type="GO" id="GO:0016491">
    <property type="term" value="F:oxidoreductase activity"/>
    <property type="evidence" value="ECO:0007669"/>
    <property type="project" value="UniProtKB-KW"/>
</dbReference>
<gene>
    <name evidence="6" type="ORF">NCGR_LOCUS33909</name>
</gene>
<evidence type="ECO:0000256" key="5">
    <source>
        <dbReference type="SAM" id="MobiDB-lite"/>
    </source>
</evidence>
<dbReference type="GO" id="GO:0016020">
    <property type="term" value="C:membrane"/>
    <property type="evidence" value="ECO:0007669"/>
    <property type="project" value="TreeGrafter"/>
</dbReference>
<dbReference type="OrthoDB" id="1933717at2759"/>
<dbReference type="PANTHER" id="PTHR43490">
    <property type="entry name" value="(+)-NEOMENTHOL DEHYDROGENASE"/>
    <property type="match status" value="1"/>
</dbReference>
<evidence type="ECO:0000313" key="6">
    <source>
        <dbReference type="EMBL" id="CAD6250115.1"/>
    </source>
</evidence>
<comment type="similarity">
    <text evidence="1 4">Belongs to the short-chain dehydrogenases/reductases (SDR) family.</text>
</comment>
<dbReference type="SUPFAM" id="SSF51735">
    <property type="entry name" value="NAD(P)-binding Rossmann-fold domains"/>
    <property type="match status" value="1"/>
</dbReference>
<keyword evidence="2" id="KW-0521">NADP</keyword>
<dbReference type="PANTHER" id="PTHR43490:SF135">
    <property type="entry name" value="OS02G0640800 PROTEIN"/>
    <property type="match status" value="1"/>
</dbReference>
<organism evidence="6 7">
    <name type="scientific">Miscanthus lutarioriparius</name>
    <dbReference type="NCBI Taxonomy" id="422564"/>
    <lineage>
        <taxon>Eukaryota</taxon>
        <taxon>Viridiplantae</taxon>
        <taxon>Streptophyta</taxon>
        <taxon>Embryophyta</taxon>
        <taxon>Tracheophyta</taxon>
        <taxon>Spermatophyta</taxon>
        <taxon>Magnoliopsida</taxon>
        <taxon>Liliopsida</taxon>
        <taxon>Poales</taxon>
        <taxon>Poaceae</taxon>
        <taxon>PACMAD clade</taxon>
        <taxon>Panicoideae</taxon>
        <taxon>Andropogonodae</taxon>
        <taxon>Andropogoneae</taxon>
        <taxon>Saccharinae</taxon>
        <taxon>Miscanthus</taxon>
    </lineage>
</organism>
<dbReference type="Pfam" id="PF00106">
    <property type="entry name" value="adh_short"/>
    <property type="match status" value="1"/>
</dbReference>
<dbReference type="PRINTS" id="PR00081">
    <property type="entry name" value="GDHRDH"/>
</dbReference>
<evidence type="ECO:0000256" key="3">
    <source>
        <dbReference type="ARBA" id="ARBA00023002"/>
    </source>
</evidence>
<evidence type="ECO:0000256" key="4">
    <source>
        <dbReference type="RuleBase" id="RU000363"/>
    </source>
</evidence>
<name>A0A811PW48_9POAL</name>
<sequence>MHNIDTLPTFRENYPPVTSYVHIGPFLPFFSPSFVLVSSERARGGCGESATRRTLEGAGRAWGTPKDAGERALCSAAQASASSTDARASASSAPRGDCACCSTPEASPRWQPDHQYLAFYSSTLGGGVKTTEKLVKVAKGAGAALLDGARPRGHGRAPPLPRRARAPLRPYPLLPDRRVSVVTGGNRGIGLEICKQLAFKGVTVILTARDEKRGVEAVKNLAAQGLSNILFHQLEVGDLSSAAHLADFIREKFGKLDILVNNAGIVGTTTEISNPESFKQELADMDGLEKLEWIRKHTTEPYDKAKECLITNYHGTKIVTEELLPLLQFSSHGRVVNVSSHFGLLRFFSGEELKEELNNIDSLSEQRLDELSELFLKDFKDGQLEPLGWPKKFTAYKVSKALMNAYSRILAKEHPSLCINCVHPGYVQTDMNLQAGDLPVEEGARGALMMAMAPKGGVTGAYLDKTEVASFV</sequence>
<protein>
    <submittedName>
        <fullName evidence="6">Uncharacterized protein</fullName>
    </submittedName>
</protein>
<dbReference type="AlphaFoldDB" id="A0A811PW48"/>
<dbReference type="InterPro" id="IPR036291">
    <property type="entry name" value="NAD(P)-bd_dom_sf"/>
</dbReference>
<evidence type="ECO:0000313" key="7">
    <source>
        <dbReference type="Proteomes" id="UP000604825"/>
    </source>
</evidence>
<evidence type="ECO:0000256" key="2">
    <source>
        <dbReference type="ARBA" id="ARBA00022857"/>
    </source>
</evidence>
<proteinExistence type="inferred from homology"/>
<comment type="caution">
    <text evidence="6">The sequence shown here is derived from an EMBL/GenBank/DDBJ whole genome shotgun (WGS) entry which is preliminary data.</text>
</comment>
<reference evidence="6" key="1">
    <citation type="submission" date="2020-10" db="EMBL/GenBank/DDBJ databases">
        <authorList>
            <person name="Han B."/>
            <person name="Lu T."/>
            <person name="Zhao Q."/>
            <person name="Huang X."/>
            <person name="Zhao Y."/>
        </authorList>
    </citation>
    <scope>NUCLEOTIDE SEQUENCE</scope>
</reference>
<dbReference type="PRINTS" id="PR00080">
    <property type="entry name" value="SDRFAMILY"/>
</dbReference>
<dbReference type="InterPro" id="IPR002347">
    <property type="entry name" value="SDR_fam"/>
</dbReference>
<keyword evidence="7" id="KW-1185">Reference proteome</keyword>